<keyword evidence="1" id="KW-0472">Membrane</keyword>
<keyword evidence="3" id="KW-1185">Reference proteome</keyword>
<keyword evidence="1" id="KW-1133">Transmembrane helix</keyword>
<dbReference type="EMBL" id="QZCG01000004">
    <property type="protein sequence ID" value="RJE86613.1"/>
    <property type="molecule type" value="Genomic_DNA"/>
</dbReference>
<evidence type="ECO:0000313" key="3">
    <source>
        <dbReference type="Proteomes" id="UP000284202"/>
    </source>
</evidence>
<proteinExistence type="predicted"/>
<dbReference type="AlphaFoldDB" id="A0A418T0B0"/>
<dbReference type="Proteomes" id="UP000284202">
    <property type="component" value="Unassembled WGS sequence"/>
</dbReference>
<organism evidence="2 3">
    <name type="scientific">Paracoccus onubensis</name>
    <dbReference type="NCBI Taxonomy" id="1675788"/>
    <lineage>
        <taxon>Bacteria</taxon>
        <taxon>Pseudomonadati</taxon>
        <taxon>Pseudomonadota</taxon>
        <taxon>Alphaproteobacteria</taxon>
        <taxon>Rhodobacterales</taxon>
        <taxon>Paracoccaceae</taxon>
        <taxon>Paracoccus</taxon>
    </lineage>
</organism>
<gene>
    <name evidence="2" type="ORF">D3P04_07845</name>
</gene>
<accession>A0A418T0B0</accession>
<protein>
    <submittedName>
        <fullName evidence="2">Uncharacterized protein</fullName>
    </submittedName>
</protein>
<evidence type="ECO:0000256" key="1">
    <source>
        <dbReference type="SAM" id="Phobius"/>
    </source>
</evidence>
<keyword evidence="1" id="KW-0812">Transmembrane</keyword>
<evidence type="ECO:0000313" key="2">
    <source>
        <dbReference type="EMBL" id="RJE86613.1"/>
    </source>
</evidence>
<sequence>MSHEIARLMAERLGGIRRGEMPDMQVMLRRRGGSLPRKQRRAARVLAEAELHSAQPKIARQMDLNAISRAYNSLTDYLLPLGGMSRWRNRILNFAASVTLGLIVVTAVVIWLLVERGYL</sequence>
<feature type="transmembrane region" description="Helical" evidence="1">
    <location>
        <begin position="91"/>
        <end position="114"/>
    </location>
</feature>
<comment type="caution">
    <text evidence="2">The sequence shown here is derived from an EMBL/GenBank/DDBJ whole genome shotgun (WGS) entry which is preliminary data.</text>
</comment>
<reference evidence="3" key="1">
    <citation type="submission" date="2018-09" db="EMBL/GenBank/DDBJ databases">
        <title>Acidovorax cavernicola nov. sp. isolated from Gruta de las Maravillas (Aracena, Spain).</title>
        <authorList>
            <person name="Jurado V."/>
            <person name="Gutierrez-Patricio S."/>
            <person name="Gonzalez-Pimentel J.L."/>
            <person name="Miller A.Z."/>
            <person name="Laiz L."/>
            <person name="Saiz-Jimenez C."/>
        </authorList>
    </citation>
    <scope>NUCLEOTIDE SEQUENCE [LARGE SCALE GENOMIC DNA]</scope>
    <source>
        <strain evidence="3">1011MAR3C25</strain>
    </source>
</reference>
<dbReference type="RefSeq" id="WP_119747563.1">
    <property type="nucleotide sequence ID" value="NZ_QZCG01000004.1"/>
</dbReference>
<name>A0A418T0B0_9RHOB</name>